<reference evidence="3" key="1">
    <citation type="journal article" date="2023" name="Mol. Phylogenet. Evol.">
        <title>Genome-scale phylogeny and comparative genomics of the fungal order Sordariales.</title>
        <authorList>
            <person name="Hensen N."/>
            <person name="Bonometti L."/>
            <person name="Westerberg I."/>
            <person name="Brannstrom I.O."/>
            <person name="Guillou S."/>
            <person name="Cros-Aarteil S."/>
            <person name="Calhoun S."/>
            <person name="Haridas S."/>
            <person name="Kuo A."/>
            <person name="Mondo S."/>
            <person name="Pangilinan J."/>
            <person name="Riley R."/>
            <person name="LaButti K."/>
            <person name="Andreopoulos B."/>
            <person name="Lipzen A."/>
            <person name="Chen C."/>
            <person name="Yan M."/>
            <person name="Daum C."/>
            <person name="Ng V."/>
            <person name="Clum A."/>
            <person name="Steindorff A."/>
            <person name="Ohm R.A."/>
            <person name="Martin F."/>
            <person name="Silar P."/>
            <person name="Natvig D.O."/>
            <person name="Lalanne C."/>
            <person name="Gautier V."/>
            <person name="Ament-Velasquez S.L."/>
            <person name="Kruys A."/>
            <person name="Hutchinson M.I."/>
            <person name="Powell A.J."/>
            <person name="Barry K."/>
            <person name="Miller A.N."/>
            <person name="Grigoriev I.V."/>
            <person name="Debuchy R."/>
            <person name="Gladieux P."/>
            <person name="Hiltunen Thoren M."/>
            <person name="Johannesson H."/>
        </authorList>
    </citation>
    <scope>NUCLEOTIDE SEQUENCE</scope>
    <source>
        <strain evidence="3">CBS 103.79</strain>
    </source>
</reference>
<gene>
    <name evidence="3" type="ORF">C8A05DRAFT_34712</name>
</gene>
<protein>
    <submittedName>
        <fullName evidence="3">Uncharacterized protein</fullName>
    </submittedName>
</protein>
<proteinExistence type="predicted"/>
<dbReference type="EMBL" id="MU855568">
    <property type="protein sequence ID" value="KAK3901587.1"/>
    <property type="molecule type" value="Genomic_DNA"/>
</dbReference>
<keyword evidence="2" id="KW-0732">Signal</keyword>
<feature type="region of interest" description="Disordered" evidence="1">
    <location>
        <begin position="26"/>
        <end position="47"/>
    </location>
</feature>
<feature type="chain" id="PRO_5042841920" evidence="2">
    <location>
        <begin position="27"/>
        <end position="248"/>
    </location>
</feature>
<dbReference type="Gene3D" id="1.25.10.10">
    <property type="entry name" value="Leucine-rich Repeat Variant"/>
    <property type="match status" value="1"/>
</dbReference>
<sequence length="248" mass="26137">MARFRLAMLPLNLLALISLMALGTSASSPDESSSSSSLSPSPSPPADVELICHTDNPAECYPKIFQPTDEFQVVHPDQDLPLGLHVRLNVNTGTREAKINVPDEAVDASLAGLPVDSSVVIVEPDAADQQQQQQPPPLPPNAPAYDAAGKIKTPKPGAAGGNPGEAGAFYESLTILKKGLDVDAALEMLEDIAHDIYYGLKIVEDRATVHELLCLSTSPSTPPPRARLAALALSSALQNNPKALAELE</sequence>
<evidence type="ECO:0000256" key="1">
    <source>
        <dbReference type="SAM" id="MobiDB-lite"/>
    </source>
</evidence>
<dbReference type="AlphaFoldDB" id="A0AAN6MK84"/>
<dbReference type="Proteomes" id="UP001303889">
    <property type="component" value="Unassembled WGS sequence"/>
</dbReference>
<organism evidence="3 4">
    <name type="scientific">Staphylotrichum tortipilum</name>
    <dbReference type="NCBI Taxonomy" id="2831512"/>
    <lineage>
        <taxon>Eukaryota</taxon>
        <taxon>Fungi</taxon>
        <taxon>Dikarya</taxon>
        <taxon>Ascomycota</taxon>
        <taxon>Pezizomycotina</taxon>
        <taxon>Sordariomycetes</taxon>
        <taxon>Sordariomycetidae</taxon>
        <taxon>Sordariales</taxon>
        <taxon>Chaetomiaceae</taxon>
        <taxon>Staphylotrichum</taxon>
    </lineage>
</organism>
<feature type="non-terminal residue" evidence="3">
    <location>
        <position position="248"/>
    </location>
</feature>
<evidence type="ECO:0000256" key="2">
    <source>
        <dbReference type="SAM" id="SignalP"/>
    </source>
</evidence>
<name>A0AAN6MK84_9PEZI</name>
<evidence type="ECO:0000313" key="3">
    <source>
        <dbReference type="EMBL" id="KAK3901587.1"/>
    </source>
</evidence>
<feature type="region of interest" description="Disordered" evidence="1">
    <location>
        <begin position="126"/>
        <end position="163"/>
    </location>
</feature>
<evidence type="ECO:0000313" key="4">
    <source>
        <dbReference type="Proteomes" id="UP001303889"/>
    </source>
</evidence>
<comment type="caution">
    <text evidence="3">The sequence shown here is derived from an EMBL/GenBank/DDBJ whole genome shotgun (WGS) entry which is preliminary data.</text>
</comment>
<accession>A0AAN6MK84</accession>
<dbReference type="InterPro" id="IPR011989">
    <property type="entry name" value="ARM-like"/>
</dbReference>
<feature type="signal peptide" evidence="2">
    <location>
        <begin position="1"/>
        <end position="26"/>
    </location>
</feature>
<keyword evidence="4" id="KW-1185">Reference proteome</keyword>
<reference evidence="3" key="2">
    <citation type="submission" date="2023-05" db="EMBL/GenBank/DDBJ databases">
        <authorList>
            <consortium name="Lawrence Berkeley National Laboratory"/>
            <person name="Steindorff A."/>
            <person name="Hensen N."/>
            <person name="Bonometti L."/>
            <person name="Westerberg I."/>
            <person name="Brannstrom I.O."/>
            <person name="Guillou S."/>
            <person name="Cros-Aarteil S."/>
            <person name="Calhoun S."/>
            <person name="Haridas S."/>
            <person name="Kuo A."/>
            <person name="Mondo S."/>
            <person name="Pangilinan J."/>
            <person name="Riley R."/>
            <person name="Labutti K."/>
            <person name="Andreopoulos B."/>
            <person name="Lipzen A."/>
            <person name="Chen C."/>
            <person name="Yanf M."/>
            <person name="Daum C."/>
            <person name="Ng V."/>
            <person name="Clum A."/>
            <person name="Ohm R."/>
            <person name="Martin F."/>
            <person name="Silar P."/>
            <person name="Natvig D."/>
            <person name="Lalanne C."/>
            <person name="Gautier V."/>
            <person name="Ament-Velasquez S.L."/>
            <person name="Kruys A."/>
            <person name="Hutchinson M.I."/>
            <person name="Powell A.J."/>
            <person name="Barry K."/>
            <person name="Miller A.N."/>
            <person name="Grigoriev I.V."/>
            <person name="Debuchy R."/>
            <person name="Gladieux P."/>
            <person name="Thoren M.H."/>
            <person name="Johannesson H."/>
        </authorList>
    </citation>
    <scope>NUCLEOTIDE SEQUENCE</scope>
    <source>
        <strain evidence="3">CBS 103.79</strain>
    </source>
</reference>
<feature type="compositionally biased region" description="Low complexity" evidence="1">
    <location>
        <begin position="26"/>
        <end position="40"/>
    </location>
</feature>